<dbReference type="InterPro" id="IPR001668">
    <property type="entry name" value="Mob_Pre"/>
</dbReference>
<gene>
    <name evidence="2" type="ORF">MUN86_27635</name>
</gene>
<sequence>MAYAILRISKLTSRDMATSATLHNYRGQDTPNADPLQFARNEELLNHRQRNYWELATERINELQLPRLRKDAVRAVEVLLTASSEAFPRDAKGHALDCRGSQWVKDNIAFLQDKFGIKNVVSCTLHQDEITPHIHAVVVPITNQPRLVKGEPVGADVRLSCRDVFSPVSLRQLQTEYAQAMAPHGLERGIKYSTAIHQDVRRHYGAQKTTQQELAELSAPLAYQSFELEPMKLKDQLSPQAYLNREQARMNHYLAEQVAAVNAKLAEVATIAAANTLALDRARVLEKQLAKSKEQQQQTASVLAQKTQQLVEKEQQLVKQTTRVDHLLMAAVQGDTLNPKLLERAQQQREQSRQRAENVVTGCLRGPITNGGEVGTILQQSGYTLHKTADEQLQVRDTQTQARFPLSDLRPNGQELWISVQQAVKRTQDEQEQARREEIAKDPRALHAIIGARDAEQADRIQQDLEKVGATVWQVRKAENERIELRVSYRFDWNTIEQISHTLDKVKRSLEVTLEESYAHQSSRTSAVRTAERERDHQRTERHPDRGRGM</sequence>
<feature type="compositionally biased region" description="Basic and acidic residues" evidence="1">
    <location>
        <begin position="530"/>
        <end position="550"/>
    </location>
</feature>
<dbReference type="RefSeq" id="WP_245126983.1">
    <property type="nucleotide sequence ID" value="NZ_CP095065.1"/>
</dbReference>
<feature type="region of interest" description="Disordered" evidence="1">
    <location>
        <begin position="515"/>
        <end position="550"/>
    </location>
</feature>
<geneLocation type="plasmid" evidence="2 3">
    <name>unnamed4</name>
</geneLocation>
<reference evidence="2" key="1">
    <citation type="submission" date="2022-04" db="EMBL/GenBank/DDBJ databases">
        <title>Hymenobacter sp. isolated from the air.</title>
        <authorList>
            <person name="Won M."/>
            <person name="Lee C.-M."/>
            <person name="Woen H.-Y."/>
            <person name="Kwon S.-W."/>
        </authorList>
    </citation>
    <scope>NUCLEOTIDE SEQUENCE</scope>
    <source>
        <strain evidence="2">5420S-77</strain>
        <plasmid evidence="2">unnamed4</plasmid>
    </source>
</reference>
<dbReference type="EMBL" id="CP095065">
    <property type="protein sequence ID" value="UOQ69229.1"/>
    <property type="molecule type" value="Genomic_DNA"/>
</dbReference>
<protein>
    <submittedName>
        <fullName evidence="2">Plasmid recombination protein</fullName>
    </submittedName>
</protein>
<dbReference type="Gene3D" id="3.30.930.30">
    <property type="match status" value="1"/>
</dbReference>
<name>A0ABY4GFG0_9BACT</name>
<dbReference type="Proteomes" id="UP000830401">
    <property type="component" value="Plasmid unnamed4"/>
</dbReference>
<accession>A0ABY4GFG0</accession>
<dbReference type="NCBIfam" id="NF041497">
    <property type="entry name" value="MobV"/>
    <property type="match status" value="1"/>
</dbReference>
<dbReference type="CDD" id="cd17242">
    <property type="entry name" value="MobM_relaxase"/>
    <property type="match status" value="1"/>
</dbReference>
<dbReference type="Pfam" id="PF01076">
    <property type="entry name" value="Mob_Pre"/>
    <property type="match status" value="1"/>
</dbReference>
<evidence type="ECO:0000256" key="1">
    <source>
        <dbReference type="SAM" id="MobiDB-lite"/>
    </source>
</evidence>
<proteinExistence type="predicted"/>
<organism evidence="2 3">
    <name type="scientific">Hymenobacter volaticus</name>
    <dbReference type="NCBI Taxonomy" id="2932254"/>
    <lineage>
        <taxon>Bacteria</taxon>
        <taxon>Pseudomonadati</taxon>
        <taxon>Bacteroidota</taxon>
        <taxon>Cytophagia</taxon>
        <taxon>Cytophagales</taxon>
        <taxon>Hymenobacteraceae</taxon>
        <taxon>Hymenobacter</taxon>
    </lineage>
</organism>
<keyword evidence="3" id="KW-1185">Reference proteome</keyword>
<evidence type="ECO:0000313" key="3">
    <source>
        <dbReference type="Proteomes" id="UP000830401"/>
    </source>
</evidence>
<feature type="compositionally biased region" description="Polar residues" evidence="1">
    <location>
        <begin position="519"/>
        <end position="528"/>
    </location>
</feature>
<keyword evidence="2" id="KW-0614">Plasmid</keyword>
<evidence type="ECO:0000313" key="2">
    <source>
        <dbReference type="EMBL" id="UOQ69229.1"/>
    </source>
</evidence>